<evidence type="ECO:0000313" key="3">
    <source>
        <dbReference type="Proteomes" id="UP000008022"/>
    </source>
</evidence>
<evidence type="ECO:0000256" key="1">
    <source>
        <dbReference type="SAM" id="MobiDB-lite"/>
    </source>
</evidence>
<protein>
    <submittedName>
        <fullName evidence="2">Uncharacterized protein</fullName>
    </submittedName>
</protein>
<dbReference type="Proteomes" id="UP000008022">
    <property type="component" value="Unassembled WGS sequence"/>
</dbReference>
<dbReference type="EnsemblPlants" id="ORUFI02G29440.1">
    <property type="protein sequence ID" value="ORUFI02G29440.1"/>
    <property type="gene ID" value="ORUFI02G29440"/>
</dbReference>
<sequence length="113" mass="12142">MTSDGMAQGISSIPRVPGISRYQGTRYQVPTDTQGTKYQDGEEVEVLEHVAAGVVVTETPRPLASSASVAAEEEPPALTGKEATGAAGKDDNDFGEEREGGGERPRRRQRRER</sequence>
<feature type="compositionally biased region" description="Polar residues" evidence="1">
    <location>
        <begin position="22"/>
        <end position="37"/>
    </location>
</feature>
<reference evidence="3" key="1">
    <citation type="submission" date="2013-06" db="EMBL/GenBank/DDBJ databases">
        <authorList>
            <person name="Zhao Q."/>
        </authorList>
    </citation>
    <scope>NUCLEOTIDE SEQUENCE</scope>
    <source>
        <strain evidence="3">cv. W1943</strain>
    </source>
</reference>
<feature type="region of interest" description="Disordered" evidence="1">
    <location>
        <begin position="58"/>
        <end position="113"/>
    </location>
</feature>
<organism evidence="2 3">
    <name type="scientific">Oryza rufipogon</name>
    <name type="common">Brownbeard rice</name>
    <name type="synonym">Asian wild rice</name>
    <dbReference type="NCBI Taxonomy" id="4529"/>
    <lineage>
        <taxon>Eukaryota</taxon>
        <taxon>Viridiplantae</taxon>
        <taxon>Streptophyta</taxon>
        <taxon>Embryophyta</taxon>
        <taxon>Tracheophyta</taxon>
        <taxon>Spermatophyta</taxon>
        <taxon>Magnoliopsida</taxon>
        <taxon>Liliopsida</taxon>
        <taxon>Poales</taxon>
        <taxon>Poaceae</taxon>
        <taxon>BOP clade</taxon>
        <taxon>Oryzoideae</taxon>
        <taxon>Oryzeae</taxon>
        <taxon>Oryzinae</taxon>
        <taxon>Oryza</taxon>
    </lineage>
</organism>
<evidence type="ECO:0000313" key="2">
    <source>
        <dbReference type="EnsemblPlants" id="ORUFI02G29440.1"/>
    </source>
</evidence>
<name>A0A0E0NJ89_ORYRU</name>
<dbReference type="HOGENOM" id="CLU_099230_1_0_1"/>
<accession>A0A0E0NJ89</accession>
<feature type="compositionally biased region" description="Basic and acidic residues" evidence="1">
    <location>
        <begin position="88"/>
        <end position="104"/>
    </location>
</feature>
<proteinExistence type="predicted"/>
<feature type="compositionally biased region" description="Polar residues" evidence="1">
    <location>
        <begin position="1"/>
        <end position="11"/>
    </location>
</feature>
<keyword evidence="3" id="KW-1185">Reference proteome</keyword>
<dbReference type="Gramene" id="ORUFI02G29440.1">
    <property type="protein sequence ID" value="ORUFI02G29440.1"/>
    <property type="gene ID" value="ORUFI02G29440"/>
</dbReference>
<feature type="region of interest" description="Disordered" evidence="1">
    <location>
        <begin position="1"/>
        <end position="41"/>
    </location>
</feature>
<reference evidence="2" key="2">
    <citation type="submission" date="2015-06" db="UniProtKB">
        <authorList>
            <consortium name="EnsemblPlants"/>
        </authorList>
    </citation>
    <scope>IDENTIFICATION</scope>
</reference>
<dbReference type="AlphaFoldDB" id="A0A0E0NJ89"/>